<keyword evidence="2" id="KW-1185">Reference proteome</keyword>
<evidence type="ECO:0000313" key="2">
    <source>
        <dbReference type="Proteomes" id="UP000762676"/>
    </source>
</evidence>
<evidence type="ECO:0008006" key="3">
    <source>
        <dbReference type="Google" id="ProtNLM"/>
    </source>
</evidence>
<dbReference type="EMBL" id="BMAT01000458">
    <property type="protein sequence ID" value="GFR66657.1"/>
    <property type="molecule type" value="Genomic_DNA"/>
</dbReference>
<protein>
    <recommendedName>
        <fullName evidence="3">Secreted protein</fullName>
    </recommendedName>
</protein>
<comment type="caution">
    <text evidence="1">The sequence shown here is derived from an EMBL/GenBank/DDBJ whole genome shotgun (WGS) entry which is preliminary data.</text>
</comment>
<proteinExistence type="predicted"/>
<gene>
    <name evidence="1" type="ORF">ElyMa_000233500</name>
</gene>
<sequence length="102" mass="11801">MATVIGDAKKMVILTYILLHGQCNNTARHCSAHGRIRDAFCRKRPGLFRTDFLCFSRIRRPRIQQTLHSNSRRITVGKFFNNYPAHSSHMASSEFHLLRAPF</sequence>
<name>A0AAV4F0B9_9GAST</name>
<dbReference type="Proteomes" id="UP000762676">
    <property type="component" value="Unassembled WGS sequence"/>
</dbReference>
<evidence type="ECO:0000313" key="1">
    <source>
        <dbReference type="EMBL" id="GFR66657.1"/>
    </source>
</evidence>
<reference evidence="1 2" key="1">
    <citation type="journal article" date="2021" name="Elife">
        <title>Chloroplast acquisition without the gene transfer in kleptoplastic sea slugs, Plakobranchus ocellatus.</title>
        <authorList>
            <person name="Maeda T."/>
            <person name="Takahashi S."/>
            <person name="Yoshida T."/>
            <person name="Shimamura S."/>
            <person name="Takaki Y."/>
            <person name="Nagai Y."/>
            <person name="Toyoda A."/>
            <person name="Suzuki Y."/>
            <person name="Arimoto A."/>
            <person name="Ishii H."/>
            <person name="Satoh N."/>
            <person name="Nishiyama T."/>
            <person name="Hasebe M."/>
            <person name="Maruyama T."/>
            <person name="Minagawa J."/>
            <person name="Obokata J."/>
            <person name="Shigenobu S."/>
        </authorList>
    </citation>
    <scope>NUCLEOTIDE SEQUENCE [LARGE SCALE GENOMIC DNA]</scope>
</reference>
<accession>A0AAV4F0B9</accession>
<dbReference type="AlphaFoldDB" id="A0AAV4F0B9"/>
<organism evidence="1 2">
    <name type="scientific">Elysia marginata</name>
    <dbReference type="NCBI Taxonomy" id="1093978"/>
    <lineage>
        <taxon>Eukaryota</taxon>
        <taxon>Metazoa</taxon>
        <taxon>Spiralia</taxon>
        <taxon>Lophotrochozoa</taxon>
        <taxon>Mollusca</taxon>
        <taxon>Gastropoda</taxon>
        <taxon>Heterobranchia</taxon>
        <taxon>Euthyneura</taxon>
        <taxon>Panpulmonata</taxon>
        <taxon>Sacoglossa</taxon>
        <taxon>Placobranchoidea</taxon>
        <taxon>Plakobranchidae</taxon>
        <taxon>Elysia</taxon>
    </lineage>
</organism>